<keyword evidence="2" id="KW-1185">Reference proteome</keyword>
<sequence length="132" mass="15301">MQNWKARRQRAVQTAAGVPDFSDRGEARNYVSSRLDTNRMIFELYGPSDDLNTDERAAQWNRHLRRTIIPNNAEIVSALAKNVTLLDSDEQRIAQIFAIHRDELEARHLLGDWTAGSQRFPTEMNHILQERD</sequence>
<gene>
    <name evidence="1" type="ORF">GCM10023081_43040</name>
</gene>
<protein>
    <submittedName>
        <fullName evidence="1">Uncharacterized protein</fullName>
    </submittedName>
</protein>
<evidence type="ECO:0000313" key="2">
    <source>
        <dbReference type="Proteomes" id="UP001500752"/>
    </source>
</evidence>
<proteinExistence type="predicted"/>
<reference evidence="2" key="1">
    <citation type="journal article" date="2019" name="Int. J. Syst. Evol. Microbiol.">
        <title>The Global Catalogue of Microorganisms (GCM) 10K type strain sequencing project: providing services to taxonomists for standard genome sequencing and annotation.</title>
        <authorList>
            <consortium name="The Broad Institute Genomics Platform"/>
            <consortium name="The Broad Institute Genome Sequencing Center for Infectious Disease"/>
            <person name="Wu L."/>
            <person name="Ma J."/>
        </authorList>
    </citation>
    <scope>NUCLEOTIDE SEQUENCE [LARGE SCALE GENOMIC DNA]</scope>
    <source>
        <strain evidence="2">JCM 30742</strain>
    </source>
</reference>
<dbReference type="EMBL" id="BAABEO010000034">
    <property type="protein sequence ID" value="GAA3702024.1"/>
    <property type="molecule type" value="Genomic_DNA"/>
</dbReference>
<organism evidence="1 2">
    <name type="scientific">Arthrobacter ginkgonis</name>
    <dbReference type="NCBI Taxonomy" id="1630594"/>
    <lineage>
        <taxon>Bacteria</taxon>
        <taxon>Bacillati</taxon>
        <taxon>Actinomycetota</taxon>
        <taxon>Actinomycetes</taxon>
        <taxon>Micrococcales</taxon>
        <taxon>Micrococcaceae</taxon>
        <taxon>Arthrobacter</taxon>
    </lineage>
</organism>
<comment type="caution">
    <text evidence="1">The sequence shown here is derived from an EMBL/GenBank/DDBJ whole genome shotgun (WGS) entry which is preliminary data.</text>
</comment>
<name>A0ABP7DB46_9MICC</name>
<dbReference type="Proteomes" id="UP001500752">
    <property type="component" value="Unassembled WGS sequence"/>
</dbReference>
<accession>A0ABP7DB46</accession>
<evidence type="ECO:0000313" key="1">
    <source>
        <dbReference type="EMBL" id="GAA3702024.1"/>
    </source>
</evidence>